<dbReference type="GO" id="GO:0005737">
    <property type="term" value="C:cytoplasm"/>
    <property type="evidence" value="ECO:0007669"/>
    <property type="project" value="TreeGrafter"/>
</dbReference>
<reference evidence="4" key="1">
    <citation type="submission" date="2020-11" db="EMBL/GenBank/DDBJ databases">
        <authorList>
            <consortium name="DOE Joint Genome Institute"/>
            <person name="Ahrendt S."/>
            <person name="Riley R."/>
            <person name="Andreopoulos W."/>
            <person name="Labutti K."/>
            <person name="Pangilinan J."/>
            <person name="Ruiz-Duenas F.J."/>
            <person name="Barrasa J.M."/>
            <person name="Sanchez-Garcia M."/>
            <person name="Camarero S."/>
            <person name="Miyauchi S."/>
            <person name="Serrano A."/>
            <person name="Linde D."/>
            <person name="Babiker R."/>
            <person name="Drula E."/>
            <person name="Ayuso-Fernandez I."/>
            <person name="Pacheco R."/>
            <person name="Padilla G."/>
            <person name="Ferreira P."/>
            <person name="Barriuso J."/>
            <person name="Kellner H."/>
            <person name="Castanera R."/>
            <person name="Alfaro M."/>
            <person name="Ramirez L."/>
            <person name="Pisabarro A.G."/>
            <person name="Kuo A."/>
            <person name="Tritt A."/>
            <person name="Lipzen A."/>
            <person name="He G."/>
            <person name="Yan M."/>
            <person name="Ng V."/>
            <person name="Cullen D."/>
            <person name="Martin F."/>
            <person name="Rosso M.-N."/>
            <person name="Henrissat B."/>
            <person name="Hibbett D."/>
            <person name="Martinez A.T."/>
            <person name="Grigoriev I.V."/>
        </authorList>
    </citation>
    <scope>NUCLEOTIDE SEQUENCE</scope>
    <source>
        <strain evidence="4">CIRM-BRFM 674</strain>
    </source>
</reference>
<dbReference type="GO" id="GO:0044183">
    <property type="term" value="F:protein folding chaperone"/>
    <property type="evidence" value="ECO:0007669"/>
    <property type="project" value="TreeGrafter"/>
</dbReference>
<organism evidence="4 5">
    <name type="scientific">Pholiota conissans</name>
    <dbReference type="NCBI Taxonomy" id="109636"/>
    <lineage>
        <taxon>Eukaryota</taxon>
        <taxon>Fungi</taxon>
        <taxon>Dikarya</taxon>
        <taxon>Basidiomycota</taxon>
        <taxon>Agaricomycotina</taxon>
        <taxon>Agaricomycetes</taxon>
        <taxon>Agaricomycetidae</taxon>
        <taxon>Agaricales</taxon>
        <taxon>Agaricineae</taxon>
        <taxon>Strophariaceae</taxon>
        <taxon>Pholiota</taxon>
    </lineage>
</organism>
<dbReference type="SMART" id="SM00271">
    <property type="entry name" value="DnaJ"/>
    <property type="match status" value="1"/>
</dbReference>
<dbReference type="PANTHER" id="PTHR43948:SF10">
    <property type="entry name" value="MRJ, ISOFORM E"/>
    <property type="match status" value="1"/>
</dbReference>
<dbReference type="InterPro" id="IPR018253">
    <property type="entry name" value="DnaJ_domain_CS"/>
</dbReference>
<keyword evidence="1" id="KW-0175">Coiled coil</keyword>
<dbReference type="GO" id="GO:0051082">
    <property type="term" value="F:unfolded protein binding"/>
    <property type="evidence" value="ECO:0007669"/>
    <property type="project" value="TreeGrafter"/>
</dbReference>
<dbReference type="PANTHER" id="PTHR43948">
    <property type="entry name" value="DNAJ HOMOLOG SUBFAMILY B"/>
    <property type="match status" value="1"/>
</dbReference>
<dbReference type="Proteomes" id="UP000807469">
    <property type="component" value="Unassembled WGS sequence"/>
</dbReference>
<dbReference type="InterPro" id="IPR036869">
    <property type="entry name" value="J_dom_sf"/>
</dbReference>
<name>A0A9P5Z5M9_9AGAR</name>
<proteinExistence type="predicted"/>
<dbReference type="CDD" id="cd06257">
    <property type="entry name" value="DnaJ"/>
    <property type="match status" value="1"/>
</dbReference>
<keyword evidence="5" id="KW-1185">Reference proteome</keyword>
<feature type="coiled-coil region" evidence="1">
    <location>
        <begin position="95"/>
        <end position="183"/>
    </location>
</feature>
<comment type="caution">
    <text evidence="4">The sequence shown here is derived from an EMBL/GenBank/DDBJ whole genome shotgun (WGS) entry which is preliminary data.</text>
</comment>
<dbReference type="Gene3D" id="1.10.287.110">
    <property type="entry name" value="DnaJ domain"/>
    <property type="match status" value="1"/>
</dbReference>
<protein>
    <submittedName>
        <fullName evidence="4">DnaJ-domain-containing protein</fullName>
    </submittedName>
</protein>
<accession>A0A9P5Z5M9</accession>
<evidence type="ECO:0000259" key="3">
    <source>
        <dbReference type="PROSITE" id="PS50076"/>
    </source>
</evidence>
<dbReference type="PROSITE" id="PS00636">
    <property type="entry name" value="DNAJ_1"/>
    <property type="match status" value="1"/>
</dbReference>
<dbReference type="EMBL" id="MU155193">
    <property type="protein sequence ID" value="KAF9480494.1"/>
    <property type="molecule type" value="Genomic_DNA"/>
</dbReference>
<feature type="domain" description="J" evidence="3">
    <location>
        <begin position="10"/>
        <end position="81"/>
    </location>
</feature>
<sequence>MPVPTVLFKNLYAELGIETNASSDDIRRAYRKRALETHPDKLEPGANDKEKQEAERQFHRVHEAFEVLTDPVKRKAYDTRMNARTDPSLLSEEAKRRIRERKEWAQRQREESEKRMAAFRAELEREKREKQEALERMAKEAAMVSELVQDMYQLNPEFAARRQAVLQRKAERLERERAKLHKHPMQRPIHS</sequence>
<evidence type="ECO:0000313" key="4">
    <source>
        <dbReference type="EMBL" id="KAF9480494.1"/>
    </source>
</evidence>
<evidence type="ECO:0000256" key="2">
    <source>
        <dbReference type="SAM" id="MobiDB-lite"/>
    </source>
</evidence>
<dbReference type="PRINTS" id="PR00625">
    <property type="entry name" value="JDOMAIN"/>
</dbReference>
<evidence type="ECO:0000313" key="5">
    <source>
        <dbReference type="Proteomes" id="UP000807469"/>
    </source>
</evidence>
<feature type="region of interest" description="Disordered" evidence="2">
    <location>
        <begin position="35"/>
        <end position="54"/>
    </location>
</feature>
<dbReference type="OrthoDB" id="442087at2759"/>
<dbReference type="InterPro" id="IPR001623">
    <property type="entry name" value="DnaJ_domain"/>
</dbReference>
<gene>
    <name evidence="4" type="ORF">BDN70DRAFT_894066</name>
</gene>
<dbReference type="Pfam" id="PF00226">
    <property type="entry name" value="DnaJ"/>
    <property type="match status" value="1"/>
</dbReference>
<dbReference type="GO" id="GO:0005634">
    <property type="term" value="C:nucleus"/>
    <property type="evidence" value="ECO:0007669"/>
    <property type="project" value="TreeGrafter"/>
</dbReference>
<dbReference type="GO" id="GO:0051087">
    <property type="term" value="F:protein-folding chaperone binding"/>
    <property type="evidence" value="ECO:0007669"/>
    <property type="project" value="TreeGrafter"/>
</dbReference>
<evidence type="ECO:0000256" key="1">
    <source>
        <dbReference type="SAM" id="Coils"/>
    </source>
</evidence>
<dbReference type="SUPFAM" id="SSF46565">
    <property type="entry name" value="Chaperone J-domain"/>
    <property type="match status" value="1"/>
</dbReference>
<dbReference type="AlphaFoldDB" id="A0A9P5Z5M9"/>
<dbReference type="PROSITE" id="PS50076">
    <property type="entry name" value="DNAJ_2"/>
    <property type="match status" value="1"/>
</dbReference>